<dbReference type="InterPro" id="IPR012677">
    <property type="entry name" value="Nucleotide-bd_a/b_plait_sf"/>
</dbReference>
<proteinExistence type="predicted"/>
<evidence type="ECO:0000259" key="2">
    <source>
        <dbReference type="PROSITE" id="PS50076"/>
    </source>
</evidence>
<dbReference type="Proteomes" id="UP000747110">
    <property type="component" value="Unassembled WGS sequence"/>
</dbReference>
<feature type="compositionally biased region" description="Low complexity" evidence="1">
    <location>
        <begin position="378"/>
        <end position="397"/>
    </location>
</feature>
<accession>A0A8J4GAW2</accession>
<dbReference type="PROSITE" id="PS50076">
    <property type="entry name" value="DNAJ_2"/>
    <property type="match status" value="1"/>
</dbReference>
<dbReference type="SMART" id="SM00271">
    <property type="entry name" value="DnaJ"/>
    <property type="match status" value="1"/>
</dbReference>
<evidence type="ECO:0000313" key="3">
    <source>
        <dbReference type="EMBL" id="GIL82913.1"/>
    </source>
</evidence>
<dbReference type="CDD" id="cd06257">
    <property type="entry name" value="DnaJ"/>
    <property type="match status" value="1"/>
</dbReference>
<keyword evidence="6" id="KW-1185">Reference proteome</keyword>
<gene>
    <name evidence="3" type="ORF">Vretifemale_11817</name>
    <name evidence="4" type="ORF">Vretimale_8417</name>
</gene>
<dbReference type="PANTHER" id="PTHR45098">
    <property type="entry name" value="DNAJ DOMAIN CONTAINING PROTEIN, EXPRESSED"/>
    <property type="match status" value="1"/>
</dbReference>
<feature type="region of interest" description="Disordered" evidence="1">
    <location>
        <begin position="294"/>
        <end position="358"/>
    </location>
</feature>
<feature type="domain" description="J" evidence="2">
    <location>
        <begin position="7"/>
        <end position="74"/>
    </location>
</feature>
<dbReference type="Proteomes" id="UP000722791">
    <property type="component" value="Unassembled WGS sequence"/>
</dbReference>
<feature type="region of interest" description="Disordered" evidence="1">
    <location>
        <begin position="378"/>
        <end position="418"/>
    </location>
</feature>
<protein>
    <recommendedName>
        <fullName evidence="2">J domain-containing protein</fullName>
    </recommendedName>
</protein>
<sequence>MDDSKKNAYTILELEPSPEVDDTAIKKAYRRLAILKHPDKNRDNPKAAEEFAELEQAYRLLLDKDARNALDDLLRAQAQRAARVSQVSEKRRKLKEELEKRERQSASERSEEEMARQRLKVELERLRQKAEEEERRQRQQAAELSAAIAVQRAAAVAAAGVAGGGGASAAYSYGDGEFAPTAEVQAQLRRTLKVTWDPTCREYSTEELRSIFGGFGAPVQDVVLRDRKKKRKVTALVVMATEAAAVAAAGSVCGDPSEPLLVVPLVGNMAAEGDQQRDGGDKGDQVAAVVSEDGGGAGLKQQQRLPDDGLLPGDGAAGRSEAAGPGPRSLLQRPARLPDPPAGTSARPLFPAAGRGAVGSGSTAAFPAFGGGGLFPSTTGAASAAAAGRPAMSFPSGPGEGGPGFGSWRTSAPGGIGG</sequence>
<dbReference type="PANTHER" id="PTHR45098:SF1">
    <property type="entry name" value="DNAJ DOMAIN CONTAINING PROTEIN, EXPRESSED"/>
    <property type="match status" value="1"/>
</dbReference>
<dbReference type="InterPro" id="IPR035979">
    <property type="entry name" value="RBD_domain_sf"/>
</dbReference>
<dbReference type="Gene3D" id="3.30.70.330">
    <property type="match status" value="1"/>
</dbReference>
<comment type="caution">
    <text evidence="4">The sequence shown here is derived from an EMBL/GenBank/DDBJ whole genome shotgun (WGS) entry which is preliminary data.</text>
</comment>
<dbReference type="GO" id="GO:0003676">
    <property type="term" value="F:nucleic acid binding"/>
    <property type="evidence" value="ECO:0007669"/>
    <property type="project" value="InterPro"/>
</dbReference>
<evidence type="ECO:0000256" key="1">
    <source>
        <dbReference type="SAM" id="MobiDB-lite"/>
    </source>
</evidence>
<dbReference type="PRINTS" id="PR00625">
    <property type="entry name" value="JDOMAIN"/>
</dbReference>
<dbReference type="EMBL" id="BNCP01000025">
    <property type="protein sequence ID" value="GIL82913.1"/>
    <property type="molecule type" value="Genomic_DNA"/>
</dbReference>
<dbReference type="OrthoDB" id="442087at2759"/>
<feature type="non-terminal residue" evidence="4">
    <location>
        <position position="418"/>
    </location>
</feature>
<feature type="region of interest" description="Disordered" evidence="1">
    <location>
        <begin position="82"/>
        <end position="115"/>
    </location>
</feature>
<organism evidence="4 5">
    <name type="scientific">Volvox reticuliferus</name>
    <dbReference type="NCBI Taxonomy" id="1737510"/>
    <lineage>
        <taxon>Eukaryota</taxon>
        <taxon>Viridiplantae</taxon>
        <taxon>Chlorophyta</taxon>
        <taxon>core chlorophytes</taxon>
        <taxon>Chlorophyceae</taxon>
        <taxon>CS clade</taxon>
        <taxon>Chlamydomonadales</taxon>
        <taxon>Volvocaceae</taxon>
        <taxon>Volvox</taxon>
    </lineage>
</organism>
<dbReference type="AlphaFoldDB" id="A0A8J4GAW2"/>
<evidence type="ECO:0000313" key="6">
    <source>
        <dbReference type="Proteomes" id="UP000747110"/>
    </source>
</evidence>
<dbReference type="InterPro" id="IPR036869">
    <property type="entry name" value="J_dom_sf"/>
</dbReference>
<dbReference type="InterPro" id="IPR001623">
    <property type="entry name" value="DnaJ_domain"/>
</dbReference>
<evidence type="ECO:0000313" key="4">
    <source>
        <dbReference type="EMBL" id="GIM03750.1"/>
    </source>
</evidence>
<feature type="compositionally biased region" description="Low complexity" evidence="1">
    <location>
        <begin position="308"/>
        <end position="318"/>
    </location>
</feature>
<evidence type="ECO:0000313" key="5">
    <source>
        <dbReference type="Proteomes" id="UP000722791"/>
    </source>
</evidence>
<dbReference type="SUPFAM" id="SSF54928">
    <property type="entry name" value="RNA-binding domain, RBD"/>
    <property type="match status" value="1"/>
</dbReference>
<reference evidence="4" key="1">
    <citation type="journal article" date="2021" name="Proc. Natl. Acad. Sci. U.S.A.">
        <title>Three genomes in the algal genus Volvox reveal the fate of a haploid sex-determining region after a transition to homothallism.</title>
        <authorList>
            <person name="Yamamoto K."/>
            <person name="Hamaji T."/>
            <person name="Kawai-Toyooka H."/>
            <person name="Matsuzaki R."/>
            <person name="Takahashi F."/>
            <person name="Nishimura Y."/>
            <person name="Kawachi M."/>
            <person name="Noguchi H."/>
            <person name="Minakuchi Y."/>
            <person name="Umen J.G."/>
            <person name="Toyoda A."/>
            <person name="Nozaki H."/>
        </authorList>
    </citation>
    <scope>NUCLEOTIDE SEQUENCE</scope>
    <source>
        <strain evidence="4">NIES-3785</strain>
        <strain evidence="3">NIES-3786</strain>
    </source>
</reference>
<dbReference type="SUPFAM" id="SSF46565">
    <property type="entry name" value="Chaperone J-domain"/>
    <property type="match status" value="1"/>
</dbReference>
<dbReference type="EMBL" id="BNCQ01000014">
    <property type="protein sequence ID" value="GIM03750.1"/>
    <property type="molecule type" value="Genomic_DNA"/>
</dbReference>
<name>A0A8J4GAW2_9CHLO</name>
<feature type="compositionally biased region" description="Basic and acidic residues" evidence="1">
    <location>
        <begin position="94"/>
        <end position="115"/>
    </location>
</feature>
<dbReference type="Gene3D" id="1.10.287.110">
    <property type="entry name" value="DnaJ domain"/>
    <property type="match status" value="1"/>
</dbReference>
<dbReference type="Pfam" id="PF00226">
    <property type="entry name" value="DnaJ"/>
    <property type="match status" value="1"/>
</dbReference>